<dbReference type="Proteomes" id="UP001057402">
    <property type="component" value="Chromosome 7"/>
</dbReference>
<evidence type="ECO:0000313" key="1">
    <source>
        <dbReference type="EMBL" id="KAI4339778.1"/>
    </source>
</evidence>
<gene>
    <name evidence="1" type="ORF">MLD38_024683</name>
</gene>
<protein>
    <submittedName>
        <fullName evidence="1">Uncharacterized protein</fullName>
    </submittedName>
</protein>
<organism evidence="1 2">
    <name type="scientific">Melastoma candidum</name>
    <dbReference type="NCBI Taxonomy" id="119954"/>
    <lineage>
        <taxon>Eukaryota</taxon>
        <taxon>Viridiplantae</taxon>
        <taxon>Streptophyta</taxon>
        <taxon>Embryophyta</taxon>
        <taxon>Tracheophyta</taxon>
        <taxon>Spermatophyta</taxon>
        <taxon>Magnoliopsida</taxon>
        <taxon>eudicotyledons</taxon>
        <taxon>Gunneridae</taxon>
        <taxon>Pentapetalae</taxon>
        <taxon>rosids</taxon>
        <taxon>malvids</taxon>
        <taxon>Myrtales</taxon>
        <taxon>Melastomataceae</taxon>
        <taxon>Melastomatoideae</taxon>
        <taxon>Melastomateae</taxon>
        <taxon>Melastoma</taxon>
    </lineage>
</organism>
<name>A0ACB9NSR2_9MYRT</name>
<proteinExistence type="predicted"/>
<keyword evidence="2" id="KW-1185">Reference proteome</keyword>
<accession>A0ACB9NSR2</accession>
<sequence length="347" mass="38360">MEMQMEAARNNAAWVEAQKIVISEDLVVAARQQLQFLFIVDQEGCLYDGPALDRAINRYNLCWLPLLARHSDSPLLEGPLIVPLDCEWIWHCHRLSPVRYKDDCETLYGKILDVAKVQSITQGSSSGKTEEIWNKMYPNEPYKLYLDGDIVQRSAAKPVGDPGCTNYDLAAAVKRQSSFFYQVSRSSMKDQCFLKEAMARYKAFLYLVRKNKSGGTSFFSVPTYDIDLMWHCHMLRPVSYCKDTTEILGEVLDHDDTDSDRKKGRKLDVGFTKTTESWEETYGRPYWKAGAMYRGCESDQGAHCISSIHEISACGGCGGGCGGSCGGGCRGGGGCRSSCGGGGGCSG</sequence>
<reference evidence="2" key="1">
    <citation type="journal article" date="2023" name="Front. Plant Sci.">
        <title>Chromosomal-level genome assembly of Melastoma candidum provides insights into trichome evolution.</title>
        <authorList>
            <person name="Zhong Y."/>
            <person name="Wu W."/>
            <person name="Sun C."/>
            <person name="Zou P."/>
            <person name="Liu Y."/>
            <person name="Dai S."/>
            <person name="Zhou R."/>
        </authorList>
    </citation>
    <scope>NUCLEOTIDE SEQUENCE [LARGE SCALE GENOMIC DNA]</scope>
</reference>
<comment type="caution">
    <text evidence="1">The sequence shown here is derived from an EMBL/GenBank/DDBJ whole genome shotgun (WGS) entry which is preliminary data.</text>
</comment>
<dbReference type="EMBL" id="CM042886">
    <property type="protein sequence ID" value="KAI4339778.1"/>
    <property type="molecule type" value="Genomic_DNA"/>
</dbReference>
<evidence type="ECO:0000313" key="2">
    <source>
        <dbReference type="Proteomes" id="UP001057402"/>
    </source>
</evidence>